<accession>A0ABW0VXU3</accession>
<dbReference type="Proteomes" id="UP001596047">
    <property type="component" value="Unassembled WGS sequence"/>
</dbReference>
<dbReference type="PANTHER" id="PTHR35532:SF5">
    <property type="entry name" value="CARBOHYDRATE-BINDING DOMAIN-CONTAINING PROTEIN"/>
    <property type="match status" value="1"/>
</dbReference>
<dbReference type="SMART" id="SM00460">
    <property type="entry name" value="TGc"/>
    <property type="match status" value="1"/>
</dbReference>
<dbReference type="RefSeq" id="WP_379188196.1">
    <property type="nucleotide sequence ID" value="NZ_JBHSOW010000040.1"/>
</dbReference>
<comment type="caution">
    <text evidence="2">The sequence shown here is derived from an EMBL/GenBank/DDBJ whole genome shotgun (WGS) entry which is preliminary data.</text>
</comment>
<feature type="domain" description="Transglutaminase-like" evidence="1">
    <location>
        <begin position="158"/>
        <end position="217"/>
    </location>
</feature>
<gene>
    <name evidence="2" type="ORF">ACFPYJ_11130</name>
</gene>
<organism evidence="2 3">
    <name type="scientific">Paenibacillus solisilvae</name>
    <dbReference type="NCBI Taxonomy" id="2486751"/>
    <lineage>
        <taxon>Bacteria</taxon>
        <taxon>Bacillati</taxon>
        <taxon>Bacillota</taxon>
        <taxon>Bacilli</taxon>
        <taxon>Bacillales</taxon>
        <taxon>Paenibacillaceae</taxon>
        <taxon>Paenibacillus</taxon>
    </lineage>
</organism>
<dbReference type="SUPFAM" id="SSF54001">
    <property type="entry name" value="Cysteine proteinases"/>
    <property type="match status" value="2"/>
</dbReference>
<evidence type="ECO:0000313" key="3">
    <source>
        <dbReference type="Proteomes" id="UP001596047"/>
    </source>
</evidence>
<evidence type="ECO:0000313" key="2">
    <source>
        <dbReference type="EMBL" id="MFC5649664.1"/>
    </source>
</evidence>
<evidence type="ECO:0000259" key="1">
    <source>
        <dbReference type="SMART" id="SM00460"/>
    </source>
</evidence>
<proteinExistence type="predicted"/>
<dbReference type="Gene3D" id="3.10.620.30">
    <property type="match status" value="1"/>
</dbReference>
<dbReference type="EMBL" id="JBHSOW010000040">
    <property type="protein sequence ID" value="MFC5649664.1"/>
    <property type="molecule type" value="Genomic_DNA"/>
</dbReference>
<dbReference type="InterPro" id="IPR002931">
    <property type="entry name" value="Transglutaminase-like"/>
</dbReference>
<name>A0ABW0VXU3_9BACL</name>
<dbReference type="Pfam" id="PF01841">
    <property type="entry name" value="Transglut_core"/>
    <property type="match status" value="1"/>
</dbReference>
<sequence>MNDRYVLDSTWKDTVLHKFEYKKKLAKSRHDQLFRVFDEALTEEERFLLQMLYAYMPLNDLADYNGELFLSHVRTTLEIRGLVPWGKSVPEHLFVHFVLPYRVNNENIEDSRGLLFKQLFKRVKGLGLTDAILETNYWCHERATYTGNDPRTVSPLTLMRTTLGRCGEQSTLAVAALRSLGIPARQCYTPRWAHCDSNHAWVEAWDGQSWRFLGACEPEARLDQGWFKAPAARAMLVNTRVPSNYPGPEEITLAHPWYTEINLLNQYAPSKTIKVNAVYPDGTPAAAKISFQLYNFAELSTIVTKQSDAALQVSLTTGFGNLYIHAASDTAWNSMLINPADGDEFTIYLTSEQEIDGLVQEFDMVPPLPAAESAKENVPEHEQLRNNERIQDGARIRSAYEATFMSEEETARLAEKLSLPADRVWAVISKARGNSHELALFLQEQTPLHGNWPLKLLESLNAKDLTDTFRPALNDHLSGSLPFLEQHGPEIFASYLLCPRIHYEMIVPYKQRFQQSFTQEDQAHFREEPQTLYDRIAGEYEIIEDMNYFNGSSTPIGSFELLKGDRLCLHIMLTAAARSLGIPARLHPDDRWPQYWSSGIWTDVQFAVSSGDDASSALQGPSSGYIQLIRDASASEQEAVYSNNFTLARWEEGLFKTLTLPFGKKDGFDLPIEVLKGRYRLTTGTRLQDGTAMVRLTYFHVQAGETTEVGLIFRKKDAEIPVLGTADEAMKTALFLPEIQLDQAVESYGAVVAWIEPDREPSKHLLRELRELSDEFDEWGGPIVLAAGEDKLTASFALYRDTSLPRQASFHKDRRYSGLNALTDSLDISPSLEFPAVLVLDTEDRIRYFSTGYKLGIGREVLDIARKMK</sequence>
<dbReference type="PANTHER" id="PTHR35532">
    <property type="entry name" value="SIMILAR TO POLYHYDROXYALKANOATE DEPOLYMERASE"/>
    <property type="match status" value="1"/>
</dbReference>
<dbReference type="Gene3D" id="2.60.40.1120">
    <property type="entry name" value="Carboxypeptidase-like, regulatory domain"/>
    <property type="match status" value="1"/>
</dbReference>
<dbReference type="InterPro" id="IPR038765">
    <property type="entry name" value="Papain-like_cys_pep_sf"/>
</dbReference>
<keyword evidence="3" id="KW-1185">Reference proteome</keyword>
<protein>
    <submittedName>
        <fullName evidence="2">Transglutaminase-like domain-containing protein</fullName>
    </submittedName>
</protein>
<reference evidence="3" key="1">
    <citation type="journal article" date="2019" name="Int. J. Syst. Evol. Microbiol.">
        <title>The Global Catalogue of Microorganisms (GCM) 10K type strain sequencing project: providing services to taxonomists for standard genome sequencing and annotation.</title>
        <authorList>
            <consortium name="The Broad Institute Genomics Platform"/>
            <consortium name="The Broad Institute Genome Sequencing Center for Infectious Disease"/>
            <person name="Wu L."/>
            <person name="Ma J."/>
        </authorList>
    </citation>
    <scope>NUCLEOTIDE SEQUENCE [LARGE SCALE GENOMIC DNA]</scope>
    <source>
        <strain evidence="3">CGMCC 1.3240</strain>
    </source>
</reference>